<evidence type="ECO:0000313" key="6">
    <source>
        <dbReference type="EMBL" id="MEK8051754.1"/>
    </source>
</evidence>
<dbReference type="SUPFAM" id="SSF48498">
    <property type="entry name" value="Tetracyclin repressor-like, C-terminal domain"/>
    <property type="match status" value="1"/>
</dbReference>
<organism evidence="6 7">
    <name type="scientific">Pseudaquabacterium inlustre</name>
    <dbReference type="NCBI Taxonomy" id="2984192"/>
    <lineage>
        <taxon>Bacteria</taxon>
        <taxon>Pseudomonadati</taxon>
        <taxon>Pseudomonadota</taxon>
        <taxon>Betaproteobacteria</taxon>
        <taxon>Burkholderiales</taxon>
        <taxon>Sphaerotilaceae</taxon>
        <taxon>Pseudaquabacterium</taxon>
    </lineage>
</organism>
<protein>
    <submittedName>
        <fullName evidence="6">TetR/AcrR family transcriptional regulator</fullName>
    </submittedName>
</protein>
<dbReference type="Proteomes" id="UP001365405">
    <property type="component" value="Unassembled WGS sequence"/>
</dbReference>
<dbReference type="EMBL" id="JBBUTH010000008">
    <property type="protein sequence ID" value="MEK8051754.1"/>
    <property type="molecule type" value="Genomic_DNA"/>
</dbReference>
<evidence type="ECO:0000259" key="5">
    <source>
        <dbReference type="PROSITE" id="PS50977"/>
    </source>
</evidence>
<accession>A0ABU9CM01</accession>
<dbReference type="InterPro" id="IPR050109">
    <property type="entry name" value="HTH-type_TetR-like_transc_reg"/>
</dbReference>
<sequence>MPRPSQQLDQALLRSGRALYPQLGCAGLSQRRVAEHAGVAPGMFHYHFESKNAFLRAVLQQLYEELFAGLSAQAELQGPVLARLRGTLLALAQFVRAQRPLLVRLATDAAAGEAVATEFVRDNMPRHLGLLLGLVAEAQREGRFAAGPPLGTVAFLMGAVMAPLMVAPTLAALAPAMAGLAGVATGASPDPAPDRTAGAAPEAPVDAADRVAAAVGSDAAIATRIDLALAALQGAAR</sequence>
<feature type="DNA-binding region" description="H-T-H motif" evidence="4">
    <location>
        <begin position="29"/>
        <end position="48"/>
    </location>
</feature>
<keyword evidence="1" id="KW-0805">Transcription regulation</keyword>
<name>A0ABU9CM01_9BURK</name>
<evidence type="ECO:0000256" key="3">
    <source>
        <dbReference type="ARBA" id="ARBA00023163"/>
    </source>
</evidence>
<dbReference type="RefSeq" id="WP_341411452.1">
    <property type="nucleotide sequence ID" value="NZ_JBBUTH010000008.1"/>
</dbReference>
<evidence type="ECO:0000313" key="7">
    <source>
        <dbReference type="Proteomes" id="UP001365405"/>
    </source>
</evidence>
<dbReference type="InterPro" id="IPR001647">
    <property type="entry name" value="HTH_TetR"/>
</dbReference>
<gene>
    <name evidence="6" type="ORF">AACH10_16000</name>
</gene>
<dbReference type="SUPFAM" id="SSF46689">
    <property type="entry name" value="Homeodomain-like"/>
    <property type="match status" value="1"/>
</dbReference>
<keyword evidence="3" id="KW-0804">Transcription</keyword>
<dbReference type="Pfam" id="PF00440">
    <property type="entry name" value="TetR_N"/>
    <property type="match status" value="1"/>
</dbReference>
<evidence type="ECO:0000256" key="1">
    <source>
        <dbReference type="ARBA" id="ARBA00023015"/>
    </source>
</evidence>
<keyword evidence="2 4" id="KW-0238">DNA-binding</keyword>
<keyword evidence="7" id="KW-1185">Reference proteome</keyword>
<dbReference type="PANTHER" id="PTHR30055:SF234">
    <property type="entry name" value="HTH-TYPE TRANSCRIPTIONAL REGULATOR BETI"/>
    <property type="match status" value="1"/>
</dbReference>
<dbReference type="InterPro" id="IPR036271">
    <property type="entry name" value="Tet_transcr_reg_TetR-rel_C_sf"/>
</dbReference>
<evidence type="ECO:0000256" key="4">
    <source>
        <dbReference type="PROSITE-ProRule" id="PRU00335"/>
    </source>
</evidence>
<dbReference type="Gene3D" id="1.10.357.10">
    <property type="entry name" value="Tetracycline Repressor, domain 2"/>
    <property type="match status" value="1"/>
</dbReference>
<comment type="caution">
    <text evidence="6">The sequence shown here is derived from an EMBL/GenBank/DDBJ whole genome shotgun (WGS) entry which is preliminary data.</text>
</comment>
<dbReference type="PANTHER" id="PTHR30055">
    <property type="entry name" value="HTH-TYPE TRANSCRIPTIONAL REGULATOR RUTR"/>
    <property type="match status" value="1"/>
</dbReference>
<dbReference type="PROSITE" id="PS50977">
    <property type="entry name" value="HTH_TETR_2"/>
    <property type="match status" value="1"/>
</dbReference>
<dbReference type="InterPro" id="IPR009057">
    <property type="entry name" value="Homeodomain-like_sf"/>
</dbReference>
<reference evidence="6 7" key="1">
    <citation type="submission" date="2024-04" db="EMBL/GenBank/DDBJ databases">
        <title>Novel species of the genus Ideonella isolated from streams.</title>
        <authorList>
            <person name="Lu H."/>
        </authorList>
    </citation>
    <scope>NUCLEOTIDE SEQUENCE [LARGE SCALE GENOMIC DNA]</scope>
    <source>
        <strain evidence="6 7">DXS22W</strain>
    </source>
</reference>
<evidence type="ECO:0000256" key="2">
    <source>
        <dbReference type="ARBA" id="ARBA00023125"/>
    </source>
</evidence>
<feature type="domain" description="HTH tetR-type" evidence="5">
    <location>
        <begin position="6"/>
        <end position="66"/>
    </location>
</feature>
<proteinExistence type="predicted"/>